<evidence type="ECO:0000256" key="2">
    <source>
        <dbReference type="ARBA" id="ARBA00023125"/>
    </source>
</evidence>
<evidence type="ECO:0000313" key="6">
    <source>
        <dbReference type="EMBL" id="THF73204.1"/>
    </source>
</evidence>
<keyword evidence="1" id="KW-0805">Transcription regulation</keyword>
<feature type="transmembrane region" description="Helical" evidence="4">
    <location>
        <begin position="269"/>
        <end position="290"/>
    </location>
</feature>
<gene>
    <name evidence="6" type="ORF">E6C55_30105</name>
</gene>
<dbReference type="PANTHER" id="PTHR43280:SF2">
    <property type="entry name" value="HTH-TYPE TRANSCRIPTIONAL REGULATOR EXSA"/>
    <property type="match status" value="1"/>
</dbReference>
<keyword evidence="4" id="KW-1133">Transmembrane helix</keyword>
<proteinExistence type="predicted"/>
<dbReference type="SMART" id="SM00342">
    <property type="entry name" value="HTH_ARAC"/>
    <property type="match status" value="1"/>
</dbReference>
<keyword evidence="4" id="KW-0812">Transmembrane</keyword>
<dbReference type="PANTHER" id="PTHR43280">
    <property type="entry name" value="ARAC-FAMILY TRANSCRIPTIONAL REGULATOR"/>
    <property type="match status" value="1"/>
</dbReference>
<protein>
    <submittedName>
        <fullName evidence="6">Helix-turn-helix domain-containing protein</fullName>
    </submittedName>
</protein>
<dbReference type="AlphaFoldDB" id="A0A4V3WDR0"/>
<dbReference type="Pfam" id="PF12833">
    <property type="entry name" value="HTH_18"/>
    <property type="match status" value="1"/>
</dbReference>
<comment type="caution">
    <text evidence="6">The sequence shown here is derived from an EMBL/GenBank/DDBJ whole genome shotgun (WGS) entry which is preliminary data.</text>
</comment>
<dbReference type="GO" id="GO:0043565">
    <property type="term" value="F:sequence-specific DNA binding"/>
    <property type="evidence" value="ECO:0007669"/>
    <property type="project" value="InterPro"/>
</dbReference>
<sequence length="731" mass="83662">MSLHYYRKMFRTFAGIAVIYTILLEIGFISFYWVSFHNKFSESLETTIQQLIEYSDSRLQSPQYIGHMLSISDYTKKYLGQYMTDFERLKFYQYVNGISGITLPPYNDIAVTMITDDYVTMNNMTGSIDFFQSTFHIDDDRLEEVIQVFYDDRILPMQMFSVRDDRDRELYVIARREWLGALQPLYIFSSYYDYQLFNLNALPTGGAFAILYNNKLVASVGEIASVELQDIGAAGLKNSEKEYRMGYSAVSGFSYVYLYEPQSIMSPTLMMIIGISLLALAASIGLMAYITNRMYTPIEGVLQSTGESFTKGDEFAHIRNTIQSLHLDMETMSHSLGEYQISVENKQFRELLLGLIPPERIDEALVPFPQLQVEGPFIAILLKYVDTGQFTTEFLQNIVLDSKQSLQTSLEALFAARRLLRIVDLNFETQVIIVHSEEEQLDLERLRNSIISAEPKLGLEISAIVGSPCSTLHAIPASYRQLVNAADQQLYWNVNSKVIRVKELNAHWTSSVYYPIRVEQSIVNAVVHGKSSVWKAALEELIHTNSMERKTSLLPLARMLEATITRIMDGAGVENLEPIGAEATNPRFRNCQTFGELHHKVEDVLRLFERWFAHEQDKSTTGLASKMLSYIHEHYQSDIGLFDLADHLNLSRNYVSTLFKNTVGRNFKDYIGEFRFQKACKIIKADPDMKIKQISEITGCNTDILTRLFIKHAGMLPTEFQQLMKNGQQKS</sequence>
<dbReference type="SUPFAM" id="SSF46689">
    <property type="entry name" value="Homeodomain-like"/>
    <property type="match status" value="1"/>
</dbReference>
<feature type="transmembrane region" description="Helical" evidence="4">
    <location>
        <begin position="12"/>
        <end position="34"/>
    </location>
</feature>
<keyword evidence="7" id="KW-1185">Reference proteome</keyword>
<dbReference type="InterPro" id="IPR009057">
    <property type="entry name" value="Homeodomain-like_sf"/>
</dbReference>
<keyword evidence="4" id="KW-0472">Membrane</keyword>
<keyword evidence="3" id="KW-0804">Transcription</keyword>
<dbReference type="InterPro" id="IPR018060">
    <property type="entry name" value="HTH_AraC"/>
</dbReference>
<dbReference type="EMBL" id="SSOB01000060">
    <property type="protein sequence ID" value="THF73204.1"/>
    <property type="molecule type" value="Genomic_DNA"/>
</dbReference>
<evidence type="ECO:0000256" key="1">
    <source>
        <dbReference type="ARBA" id="ARBA00023015"/>
    </source>
</evidence>
<dbReference type="Proteomes" id="UP000310636">
    <property type="component" value="Unassembled WGS sequence"/>
</dbReference>
<evidence type="ECO:0000256" key="4">
    <source>
        <dbReference type="SAM" id="Phobius"/>
    </source>
</evidence>
<accession>A0A4V3WDR0</accession>
<name>A0A4V3WDR0_9BACL</name>
<reference evidence="6 7" key="1">
    <citation type="submission" date="2019-04" db="EMBL/GenBank/DDBJ databases">
        <title>Cohnella sp. nov. isolated from preserved vegetables.</title>
        <authorList>
            <person name="Lin S.-Y."/>
            <person name="Hung M.-H."/>
            <person name="Young C.-C."/>
        </authorList>
    </citation>
    <scope>NUCLEOTIDE SEQUENCE [LARGE SCALE GENOMIC DNA]</scope>
    <source>
        <strain evidence="6 7">CC-MHH1044</strain>
    </source>
</reference>
<feature type="domain" description="HTH araC/xylS-type" evidence="5">
    <location>
        <begin position="625"/>
        <end position="723"/>
    </location>
</feature>
<evidence type="ECO:0000259" key="5">
    <source>
        <dbReference type="PROSITE" id="PS01124"/>
    </source>
</evidence>
<dbReference type="PROSITE" id="PS01124">
    <property type="entry name" value="HTH_ARAC_FAMILY_2"/>
    <property type="match status" value="1"/>
</dbReference>
<dbReference type="Gene3D" id="1.10.10.60">
    <property type="entry name" value="Homeodomain-like"/>
    <property type="match status" value="2"/>
</dbReference>
<dbReference type="GO" id="GO:0003700">
    <property type="term" value="F:DNA-binding transcription factor activity"/>
    <property type="evidence" value="ECO:0007669"/>
    <property type="project" value="InterPro"/>
</dbReference>
<evidence type="ECO:0000256" key="3">
    <source>
        <dbReference type="ARBA" id="ARBA00023163"/>
    </source>
</evidence>
<evidence type="ECO:0000313" key="7">
    <source>
        <dbReference type="Proteomes" id="UP000310636"/>
    </source>
</evidence>
<dbReference type="OrthoDB" id="1975037at2"/>
<organism evidence="6 7">
    <name type="scientific">Cohnella fermenti</name>
    <dbReference type="NCBI Taxonomy" id="2565925"/>
    <lineage>
        <taxon>Bacteria</taxon>
        <taxon>Bacillati</taxon>
        <taxon>Bacillota</taxon>
        <taxon>Bacilli</taxon>
        <taxon>Bacillales</taxon>
        <taxon>Paenibacillaceae</taxon>
        <taxon>Cohnella</taxon>
    </lineage>
</organism>
<keyword evidence="2" id="KW-0238">DNA-binding</keyword>